<organism evidence="2 3">
    <name type="scientific">Paramarasmius palmivorus</name>
    <dbReference type="NCBI Taxonomy" id="297713"/>
    <lineage>
        <taxon>Eukaryota</taxon>
        <taxon>Fungi</taxon>
        <taxon>Dikarya</taxon>
        <taxon>Basidiomycota</taxon>
        <taxon>Agaricomycotina</taxon>
        <taxon>Agaricomycetes</taxon>
        <taxon>Agaricomycetidae</taxon>
        <taxon>Agaricales</taxon>
        <taxon>Marasmiineae</taxon>
        <taxon>Marasmiaceae</taxon>
        <taxon>Paramarasmius</taxon>
    </lineage>
</organism>
<evidence type="ECO:0000313" key="3">
    <source>
        <dbReference type="Proteomes" id="UP001383192"/>
    </source>
</evidence>
<keyword evidence="3" id="KW-1185">Reference proteome</keyword>
<proteinExistence type="predicted"/>
<evidence type="ECO:0000313" key="2">
    <source>
        <dbReference type="EMBL" id="KAK7034624.1"/>
    </source>
</evidence>
<sequence length="201" mass="22108">MRFFAAVLLAFAFANSVSATLGLQSFLGGTLTKSNHYGAPVPPWKKGCYPGWYYGNNHGRTGGYIPWLKDGLVCKFLDMFPFCIKCPKPQPPPPSYPPPKPYDGYEEVFSGYDGAIQADDYLTFGLVDTIADCKAMCDGVEGCTFFNTYYDINGKDDSPLLTCALFKYCHTQADAINKGGQNQIGDGRLNYIKDSAGYCKK</sequence>
<keyword evidence="1" id="KW-0732">Signal</keyword>
<evidence type="ECO:0000256" key="1">
    <source>
        <dbReference type="SAM" id="SignalP"/>
    </source>
</evidence>
<dbReference type="Proteomes" id="UP001383192">
    <property type="component" value="Unassembled WGS sequence"/>
</dbReference>
<accession>A0AAW0C7R2</accession>
<feature type="signal peptide" evidence="1">
    <location>
        <begin position="1"/>
        <end position="19"/>
    </location>
</feature>
<protein>
    <recommendedName>
        <fullName evidence="4">Fruit-body specific protein a</fullName>
    </recommendedName>
</protein>
<dbReference type="EMBL" id="JAYKXP010000056">
    <property type="protein sequence ID" value="KAK7034624.1"/>
    <property type="molecule type" value="Genomic_DNA"/>
</dbReference>
<feature type="chain" id="PRO_5043485866" description="Fruit-body specific protein a" evidence="1">
    <location>
        <begin position="20"/>
        <end position="201"/>
    </location>
</feature>
<name>A0AAW0C7R2_9AGAR</name>
<dbReference type="AlphaFoldDB" id="A0AAW0C7R2"/>
<gene>
    <name evidence="2" type="ORF">VNI00_012266</name>
</gene>
<evidence type="ECO:0008006" key="4">
    <source>
        <dbReference type="Google" id="ProtNLM"/>
    </source>
</evidence>
<comment type="caution">
    <text evidence="2">The sequence shown here is derived from an EMBL/GenBank/DDBJ whole genome shotgun (WGS) entry which is preliminary data.</text>
</comment>
<reference evidence="2 3" key="1">
    <citation type="submission" date="2024-01" db="EMBL/GenBank/DDBJ databases">
        <title>A draft genome for a cacao thread blight-causing isolate of Paramarasmius palmivorus.</title>
        <authorList>
            <person name="Baruah I.K."/>
            <person name="Bukari Y."/>
            <person name="Amoako-Attah I."/>
            <person name="Meinhardt L.W."/>
            <person name="Bailey B.A."/>
            <person name="Cohen S.P."/>
        </authorList>
    </citation>
    <scope>NUCLEOTIDE SEQUENCE [LARGE SCALE GENOMIC DNA]</scope>
    <source>
        <strain evidence="2 3">GH-12</strain>
    </source>
</reference>